<dbReference type="PANTHER" id="PTHR42796">
    <property type="entry name" value="FUMARYLACETOACETATE HYDROLASE DOMAIN-CONTAINING PROTEIN 2A-RELATED"/>
    <property type="match status" value="1"/>
</dbReference>
<dbReference type="SUPFAM" id="SSF56529">
    <property type="entry name" value="FAH"/>
    <property type="match status" value="1"/>
</dbReference>
<dbReference type="InterPro" id="IPR051121">
    <property type="entry name" value="FAH"/>
</dbReference>
<feature type="domain" description="Fumarylacetoacetase-like C-terminal" evidence="4">
    <location>
        <begin position="97"/>
        <end position="277"/>
    </location>
</feature>
<accession>A0A381WE18</accession>
<dbReference type="PANTHER" id="PTHR42796:SF4">
    <property type="entry name" value="FUMARYLACETOACETATE HYDROLASE DOMAIN-CONTAINING PROTEIN 2A"/>
    <property type="match status" value="1"/>
</dbReference>
<name>A0A381WE18_9ZZZZ</name>
<evidence type="ECO:0000313" key="5">
    <source>
        <dbReference type="EMBL" id="SVA50288.1"/>
    </source>
</evidence>
<dbReference type="AlphaFoldDB" id="A0A381WE18"/>
<dbReference type="Gene3D" id="3.90.850.10">
    <property type="entry name" value="Fumarylacetoacetase-like, C-terminal domain"/>
    <property type="match status" value="1"/>
</dbReference>
<proteinExistence type="inferred from homology"/>
<comment type="similarity">
    <text evidence="1">Belongs to the FAH family.</text>
</comment>
<feature type="region of interest" description="Disordered" evidence="3">
    <location>
        <begin position="292"/>
        <end position="318"/>
    </location>
</feature>
<feature type="compositionally biased region" description="Basic and acidic residues" evidence="3">
    <location>
        <begin position="292"/>
        <end position="302"/>
    </location>
</feature>
<dbReference type="GO" id="GO:0003824">
    <property type="term" value="F:catalytic activity"/>
    <property type="evidence" value="ECO:0007669"/>
    <property type="project" value="InterPro"/>
</dbReference>
<dbReference type="GO" id="GO:0046872">
    <property type="term" value="F:metal ion binding"/>
    <property type="evidence" value="ECO:0007669"/>
    <property type="project" value="UniProtKB-KW"/>
</dbReference>
<evidence type="ECO:0000256" key="2">
    <source>
        <dbReference type="ARBA" id="ARBA00022723"/>
    </source>
</evidence>
<evidence type="ECO:0000259" key="4">
    <source>
        <dbReference type="Pfam" id="PF01557"/>
    </source>
</evidence>
<reference evidence="5" key="1">
    <citation type="submission" date="2018-05" db="EMBL/GenBank/DDBJ databases">
        <authorList>
            <person name="Lanie J.A."/>
            <person name="Ng W.-L."/>
            <person name="Kazmierczak K.M."/>
            <person name="Andrzejewski T.M."/>
            <person name="Davidsen T.M."/>
            <person name="Wayne K.J."/>
            <person name="Tettelin H."/>
            <person name="Glass J.I."/>
            <person name="Rusch D."/>
            <person name="Podicherti R."/>
            <person name="Tsui H.-C.T."/>
            <person name="Winkler M.E."/>
        </authorList>
    </citation>
    <scope>NUCLEOTIDE SEQUENCE</scope>
</reference>
<gene>
    <name evidence="5" type="ORF">METZ01_LOCUS103142</name>
</gene>
<keyword evidence="2" id="KW-0479">Metal-binding</keyword>
<sequence length="318" mass="34966">MKIGFYNEFLPCIVKENGVVDISDVVSQYEISSPQHYMERIIVNFDSLRSKLADLEKTGSVIPMDKVNLCPPLPRPGKILCGNGNYMEGVQITPMRPLKTFFKSPEAIIGPGGTVDLPTFHPVIFNHEAELGVVIGKEGHNLSESEALSIVFGYTTAVDVSARAPEEAEAGLPGDYGKSFDTFLPIGPSITTVDEISNPNDLDVQYWVNEELRQTYNTSDMEHSIAYMIATLSHVMTLKPGDLILAGTNHGNLGPLQDGDFAEIEIEKVGRSSQHVVDGLKRTWDAHALRDPKLNAERREGMKTQPNNGTWPFQPKGG</sequence>
<dbReference type="InterPro" id="IPR011234">
    <property type="entry name" value="Fumarylacetoacetase-like_C"/>
</dbReference>
<protein>
    <recommendedName>
        <fullName evidence="4">Fumarylacetoacetase-like C-terminal domain-containing protein</fullName>
    </recommendedName>
</protein>
<evidence type="ECO:0000256" key="1">
    <source>
        <dbReference type="ARBA" id="ARBA00010211"/>
    </source>
</evidence>
<evidence type="ECO:0000256" key="3">
    <source>
        <dbReference type="SAM" id="MobiDB-lite"/>
    </source>
</evidence>
<dbReference type="GO" id="GO:0044281">
    <property type="term" value="P:small molecule metabolic process"/>
    <property type="evidence" value="ECO:0007669"/>
    <property type="project" value="UniProtKB-ARBA"/>
</dbReference>
<dbReference type="EMBL" id="UINC01011388">
    <property type="protein sequence ID" value="SVA50288.1"/>
    <property type="molecule type" value="Genomic_DNA"/>
</dbReference>
<organism evidence="5">
    <name type="scientific">marine metagenome</name>
    <dbReference type="NCBI Taxonomy" id="408172"/>
    <lineage>
        <taxon>unclassified sequences</taxon>
        <taxon>metagenomes</taxon>
        <taxon>ecological metagenomes</taxon>
    </lineage>
</organism>
<dbReference type="Pfam" id="PF01557">
    <property type="entry name" value="FAA_hydrolase"/>
    <property type="match status" value="1"/>
</dbReference>
<dbReference type="InterPro" id="IPR036663">
    <property type="entry name" value="Fumarylacetoacetase_C_sf"/>
</dbReference>